<dbReference type="EMBL" id="CASHTH010003208">
    <property type="protein sequence ID" value="CAI8041778.1"/>
    <property type="molecule type" value="Genomic_DNA"/>
</dbReference>
<dbReference type="Gene3D" id="1.10.533.10">
    <property type="entry name" value="Death Domain, Fas"/>
    <property type="match status" value="1"/>
</dbReference>
<organism evidence="1 2">
    <name type="scientific">Geodia barretti</name>
    <name type="common">Barrett's horny sponge</name>
    <dbReference type="NCBI Taxonomy" id="519541"/>
    <lineage>
        <taxon>Eukaryota</taxon>
        <taxon>Metazoa</taxon>
        <taxon>Porifera</taxon>
        <taxon>Demospongiae</taxon>
        <taxon>Heteroscleromorpha</taxon>
        <taxon>Tetractinellida</taxon>
        <taxon>Astrophorina</taxon>
        <taxon>Geodiidae</taxon>
        <taxon>Geodia</taxon>
    </lineage>
</organism>
<name>A0AA35T6B5_GEOBA</name>
<evidence type="ECO:0000313" key="2">
    <source>
        <dbReference type="Proteomes" id="UP001174909"/>
    </source>
</evidence>
<dbReference type="InterPro" id="IPR011029">
    <property type="entry name" value="DEATH-like_dom_sf"/>
</dbReference>
<protein>
    <submittedName>
        <fullName evidence="1">Uncharacterized protein</fullName>
    </submittedName>
</protein>
<comment type="caution">
    <text evidence="1">The sequence shown here is derived from an EMBL/GenBank/DDBJ whole genome shotgun (WGS) entry which is preliminary data.</text>
</comment>
<dbReference type="AlphaFoldDB" id="A0AA35T6B5"/>
<keyword evidence="2" id="KW-1185">Reference proteome</keyword>
<sequence length="121" mass="13341">MTEALDKTLTEADTEEIVENLASAHTQSFVLGIRFNLPLHEVEAIHSEYLDIHGRFLQIILAFLKQQNPKPTWRVIIEALRSPIVNLPGLADELEAQEVVHVTPSTDSEMSAGPTVLSVSG</sequence>
<proteinExistence type="predicted"/>
<dbReference type="Proteomes" id="UP001174909">
    <property type="component" value="Unassembled WGS sequence"/>
</dbReference>
<reference evidence="1" key="1">
    <citation type="submission" date="2023-03" db="EMBL/GenBank/DDBJ databases">
        <authorList>
            <person name="Steffen K."/>
            <person name="Cardenas P."/>
        </authorList>
    </citation>
    <scope>NUCLEOTIDE SEQUENCE</scope>
</reference>
<evidence type="ECO:0000313" key="1">
    <source>
        <dbReference type="EMBL" id="CAI8041778.1"/>
    </source>
</evidence>
<gene>
    <name evidence="1" type="ORF">GBAR_LOCUS23179</name>
</gene>
<accession>A0AA35T6B5</accession>